<dbReference type="PANTHER" id="PTHR34072:SF52">
    <property type="entry name" value="RIBONUCLEASE H"/>
    <property type="match status" value="1"/>
</dbReference>
<dbReference type="InterPro" id="IPR041577">
    <property type="entry name" value="RT_RNaseH_2"/>
</dbReference>
<feature type="domain" description="Reverse transcriptase/retrotransposon-derived protein RNase H-like" evidence="2">
    <location>
        <begin position="182"/>
        <end position="239"/>
    </location>
</feature>
<accession>A0A151IR08</accession>
<sequence>MAELTLGEILPNKLSNYTKLKDINALYFLFYGENVEKLVKLCTWFQFEVAGSKEKLAERLCMRLTKLSQLKFDEEESEDKDNDEYSSINDDNANGDDGKIETKPTTNSDAVTMSNDEARQESRRHKRDVQQQSVLPQSNDEQHREDDLRRKNVRQQRIQFSHYPEDETQRYSNEIQLTNEIFYHQKETKLHIDASSEGYRAVLLQRDDTGQLHPVQYMSKKTMDAEKKKHSYELEVLAVEICAV</sequence>
<evidence type="ECO:0000313" key="4">
    <source>
        <dbReference type="Proteomes" id="UP000078492"/>
    </source>
</evidence>
<dbReference type="STRING" id="471704.A0A151IR08"/>
<dbReference type="Pfam" id="PF17919">
    <property type="entry name" value="RT_RNaseH_2"/>
    <property type="match status" value="1"/>
</dbReference>
<proteinExistence type="predicted"/>
<name>A0A151IR08_9HYME</name>
<evidence type="ECO:0000259" key="2">
    <source>
        <dbReference type="Pfam" id="PF17919"/>
    </source>
</evidence>
<organism evidence="3 4">
    <name type="scientific">Trachymyrmex cornetzi</name>
    <dbReference type="NCBI Taxonomy" id="471704"/>
    <lineage>
        <taxon>Eukaryota</taxon>
        <taxon>Metazoa</taxon>
        <taxon>Ecdysozoa</taxon>
        <taxon>Arthropoda</taxon>
        <taxon>Hexapoda</taxon>
        <taxon>Insecta</taxon>
        <taxon>Pterygota</taxon>
        <taxon>Neoptera</taxon>
        <taxon>Endopterygota</taxon>
        <taxon>Hymenoptera</taxon>
        <taxon>Apocrita</taxon>
        <taxon>Aculeata</taxon>
        <taxon>Formicoidea</taxon>
        <taxon>Formicidae</taxon>
        <taxon>Myrmicinae</taxon>
        <taxon>Trachymyrmex</taxon>
    </lineage>
</organism>
<reference evidence="3 4" key="1">
    <citation type="submission" date="2015-09" db="EMBL/GenBank/DDBJ databases">
        <title>Trachymyrmex cornetzi WGS genome.</title>
        <authorList>
            <person name="Nygaard S."/>
            <person name="Hu H."/>
            <person name="Boomsma J."/>
            <person name="Zhang G."/>
        </authorList>
    </citation>
    <scope>NUCLEOTIDE SEQUENCE [LARGE SCALE GENOMIC DNA]</scope>
    <source>
        <strain evidence="3">Tcor2-1</strain>
        <tissue evidence="3">Whole body</tissue>
    </source>
</reference>
<keyword evidence="4" id="KW-1185">Reference proteome</keyword>
<protein>
    <recommendedName>
        <fullName evidence="2">Reverse transcriptase/retrotransposon-derived protein RNase H-like domain-containing protein</fullName>
    </recommendedName>
</protein>
<evidence type="ECO:0000313" key="3">
    <source>
        <dbReference type="EMBL" id="KYN09094.1"/>
    </source>
</evidence>
<dbReference type="Proteomes" id="UP000078492">
    <property type="component" value="Unassembled WGS sequence"/>
</dbReference>
<evidence type="ECO:0000256" key="1">
    <source>
        <dbReference type="SAM" id="MobiDB-lite"/>
    </source>
</evidence>
<gene>
    <name evidence="3" type="ORF">ALC57_18805</name>
</gene>
<dbReference type="AlphaFoldDB" id="A0A151IR08"/>
<feature type="compositionally biased region" description="Acidic residues" evidence="1">
    <location>
        <begin position="73"/>
        <end position="84"/>
    </location>
</feature>
<feature type="compositionally biased region" description="Basic and acidic residues" evidence="1">
    <location>
        <begin position="140"/>
        <end position="150"/>
    </location>
</feature>
<dbReference type="InterPro" id="IPR043502">
    <property type="entry name" value="DNA/RNA_pol_sf"/>
</dbReference>
<dbReference type="PANTHER" id="PTHR34072">
    <property type="entry name" value="ENZYMATIC POLYPROTEIN-RELATED"/>
    <property type="match status" value="1"/>
</dbReference>
<feature type="compositionally biased region" description="Polar residues" evidence="1">
    <location>
        <begin position="130"/>
        <end position="139"/>
    </location>
</feature>
<dbReference type="GO" id="GO:0071897">
    <property type="term" value="P:DNA biosynthetic process"/>
    <property type="evidence" value="ECO:0007669"/>
    <property type="project" value="UniProtKB-ARBA"/>
</dbReference>
<dbReference type="EMBL" id="KQ981148">
    <property type="protein sequence ID" value="KYN09094.1"/>
    <property type="molecule type" value="Genomic_DNA"/>
</dbReference>
<feature type="region of interest" description="Disordered" evidence="1">
    <location>
        <begin position="73"/>
        <end position="151"/>
    </location>
</feature>
<dbReference type="SUPFAM" id="SSF56672">
    <property type="entry name" value="DNA/RNA polymerases"/>
    <property type="match status" value="1"/>
</dbReference>
<feature type="compositionally biased region" description="Polar residues" evidence="1">
    <location>
        <begin position="103"/>
        <end position="115"/>
    </location>
</feature>